<dbReference type="GO" id="GO:0016020">
    <property type="term" value="C:membrane"/>
    <property type="evidence" value="ECO:0007669"/>
    <property type="project" value="InterPro"/>
</dbReference>
<dbReference type="InterPro" id="IPR000045">
    <property type="entry name" value="Prepilin_IV_endopep_pep"/>
</dbReference>
<dbReference type="RefSeq" id="WP_111529676.1">
    <property type="nucleotide sequence ID" value="NZ_JBHRSG010000003.1"/>
</dbReference>
<keyword evidence="2" id="KW-0812">Transmembrane</keyword>
<evidence type="ECO:0000256" key="1">
    <source>
        <dbReference type="SAM" id="MobiDB-lite"/>
    </source>
</evidence>
<feature type="region of interest" description="Disordered" evidence="1">
    <location>
        <begin position="130"/>
        <end position="153"/>
    </location>
</feature>
<keyword evidence="2" id="KW-0472">Membrane</keyword>
<feature type="transmembrane region" description="Helical" evidence="2">
    <location>
        <begin position="87"/>
        <end position="120"/>
    </location>
</feature>
<feature type="domain" description="Prepilin type IV endopeptidase peptidase" evidence="3">
    <location>
        <begin position="17"/>
        <end position="115"/>
    </location>
</feature>
<dbReference type="OrthoDB" id="8445686at2"/>
<feature type="transmembrane region" description="Helical" evidence="2">
    <location>
        <begin position="57"/>
        <end position="75"/>
    </location>
</feature>
<comment type="caution">
    <text evidence="4">The sequence shown here is derived from an EMBL/GenBank/DDBJ whole genome shotgun (WGS) entry which is preliminary data.</text>
</comment>
<evidence type="ECO:0000313" key="4">
    <source>
        <dbReference type="EMBL" id="RAK55928.1"/>
    </source>
</evidence>
<feature type="transmembrane region" description="Helical" evidence="2">
    <location>
        <begin position="6"/>
        <end position="25"/>
    </location>
</feature>
<gene>
    <name evidence="4" type="ORF">DJ017_16135</name>
</gene>
<keyword evidence="2" id="KW-1133">Transmembrane helix</keyword>
<proteinExistence type="predicted"/>
<dbReference type="GO" id="GO:0004190">
    <property type="term" value="F:aspartic-type endopeptidase activity"/>
    <property type="evidence" value="ECO:0007669"/>
    <property type="project" value="InterPro"/>
</dbReference>
<keyword evidence="5" id="KW-1185">Reference proteome</keyword>
<dbReference type="EMBL" id="QFYQ01000001">
    <property type="protein sequence ID" value="RAK55928.1"/>
    <property type="molecule type" value="Genomic_DNA"/>
</dbReference>
<sequence>MTEFGSPAAVLFEGAGLLGLVAATFTDLKSRLIPNPLVLGVLAAGFAARIVTDGALSWISLGVALAIFVPLALMAQRDVIGGGDAKMIAAATFLVEPAHVLQLLAAIILSGGVLAAGFWLARKARLASTGRKPAPAGSGLAPEPASTGSTPSADHEQLPYAVAILAGVAITLTRLA</sequence>
<protein>
    <recommendedName>
        <fullName evidence="3">Prepilin type IV endopeptidase peptidase domain-containing protein</fullName>
    </recommendedName>
</protein>
<accession>A0A328ASM9</accession>
<organism evidence="4 5">
    <name type="scientific">Phenylobacterium soli</name>
    <dbReference type="NCBI Taxonomy" id="2170551"/>
    <lineage>
        <taxon>Bacteria</taxon>
        <taxon>Pseudomonadati</taxon>
        <taxon>Pseudomonadota</taxon>
        <taxon>Alphaproteobacteria</taxon>
        <taxon>Caulobacterales</taxon>
        <taxon>Caulobacteraceae</taxon>
        <taxon>Phenylobacterium</taxon>
    </lineage>
</organism>
<dbReference type="Pfam" id="PF01478">
    <property type="entry name" value="Peptidase_A24"/>
    <property type="match status" value="1"/>
</dbReference>
<evidence type="ECO:0000256" key="2">
    <source>
        <dbReference type="SAM" id="Phobius"/>
    </source>
</evidence>
<reference evidence="5" key="1">
    <citation type="submission" date="2018-05" db="EMBL/GenBank/DDBJ databases">
        <authorList>
            <person name="Li X."/>
        </authorList>
    </citation>
    <scope>NUCLEOTIDE SEQUENCE [LARGE SCALE GENOMIC DNA]</scope>
    <source>
        <strain evidence="5">LX32</strain>
    </source>
</reference>
<name>A0A328ASM9_9CAUL</name>
<feature type="transmembrane region" description="Helical" evidence="2">
    <location>
        <begin position="32"/>
        <end position="51"/>
    </location>
</feature>
<dbReference type="Proteomes" id="UP000249254">
    <property type="component" value="Unassembled WGS sequence"/>
</dbReference>
<evidence type="ECO:0000313" key="5">
    <source>
        <dbReference type="Proteomes" id="UP000249254"/>
    </source>
</evidence>
<evidence type="ECO:0000259" key="3">
    <source>
        <dbReference type="Pfam" id="PF01478"/>
    </source>
</evidence>
<dbReference type="AlphaFoldDB" id="A0A328ASM9"/>
<dbReference type="Gene3D" id="1.20.120.1220">
    <property type="match status" value="1"/>
</dbReference>